<evidence type="ECO:0000313" key="9">
    <source>
        <dbReference type="EMBL" id="RVT88154.1"/>
    </source>
</evidence>
<accession>A0A3S3TCP0</accession>
<keyword evidence="3 9" id="KW-0808">Transferase</keyword>
<feature type="transmembrane region" description="Helical" evidence="7">
    <location>
        <begin position="17"/>
        <end position="37"/>
    </location>
</feature>
<feature type="transmembrane region" description="Helical" evidence="7">
    <location>
        <begin position="109"/>
        <end position="128"/>
    </location>
</feature>
<dbReference type="NCBIfam" id="TIGR03025">
    <property type="entry name" value="EPS_sugtrans"/>
    <property type="match status" value="1"/>
</dbReference>
<dbReference type="InterPro" id="IPR003362">
    <property type="entry name" value="Bact_transf"/>
</dbReference>
<proteinExistence type="inferred from homology"/>
<evidence type="ECO:0000256" key="7">
    <source>
        <dbReference type="SAM" id="Phobius"/>
    </source>
</evidence>
<comment type="caution">
    <text evidence="9">The sequence shown here is derived from an EMBL/GenBank/DDBJ whole genome shotgun (WGS) entry which is preliminary data.</text>
</comment>
<name>A0A3S3TCP0_9BURK</name>
<dbReference type="GO" id="GO:0016020">
    <property type="term" value="C:membrane"/>
    <property type="evidence" value="ECO:0007669"/>
    <property type="project" value="UniProtKB-SubCell"/>
</dbReference>
<dbReference type="OrthoDB" id="9808602at2"/>
<feature type="transmembrane region" description="Helical" evidence="7">
    <location>
        <begin position="275"/>
        <end position="296"/>
    </location>
</feature>
<dbReference type="AlphaFoldDB" id="A0A3S3TCP0"/>
<keyword evidence="5 7" id="KW-1133">Transmembrane helix</keyword>
<dbReference type="RefSeq" id="WP_127681029.1">
    <property type="nucleotide sequence ID" value="NZ_SACM01000001.1"/>
</dbReference>
<feature type="transmembrane region" description="Helical" evidence="7">
    <location>
        <begin position="43"/>
        <end position="66"/>
    </location>
</feature>
<feature type="domain" description="Bacterial sugar transferase" evidence="8">
    <location>
        <begin position="270"/>
        <end position="453"/>
    </location>
</feature>
<feature type="transmembrane region" description="Helical" evidence="7">
    <location>
        <begin position="78"/>
        <end position="97"/>
    </location>
</feature>
<evidence type="ECO:0000256" key="6">
    <source>
        <dbReference type="ARBA" id="ARBA00023136"/>
    </source>
</evidence>
<keyword evidence="10" id="KW-1185">Reference proteome</keyword>
<dbReference type="EMBL" id="SACM01000001">
    <property type="protein sequence ID" value="RVT88154.1"/>
    <property type="molecule type" value="Genomic_DNA"/>
</dbReference>
<comment type="subcellular location">
    <subcellularLocation>
        <location evidence="1">Membrane</location>
        <topology evidence="1">Multi-pass membrane protein</topology>
    </subcellularLocation>
</comment>
<evidence type="ECO:0000259" key="8">
    <source>
        <dbReference type="Pfam" id="PF02397"/>
    </source>
</evidence>
<dbReference type="PANTHER" id="PTHR30576:SF21">
    <property type="entry name" value="UDP-GLUCOSE:UNDECAPRENYL-PHOSPHATE GLUCOSE-1-PHOSPHATE TRANSFERASE"/>
    <property type="match status" value="1"/>
</dbReference>
<dbReference type="GO" id="GO:0009242">
    <property type="term" value="P:colanic acid biosynthetic process"/>
    <property type="evidence" value="ECO:0007669"/>
    <property type="project" value="TreeGrafter"/>
</dbReference>
<dbReference type="InterPro" id="IPR017475">
    <property type="entry name" value="EPS_sugar_tfrase"/>
</dbReference>
<gene>
    <name evidence="9" type="ORF">EOD73_03885</name>
</gene>
<evidence type="ECO:0000256" key="5">
    <source>
        <dbReference type="ARBA" id="ARBA00022989"/>
    </source>
</evidence>
<dbReference type="InterPro" id="IPR017464">
    <property type="entry name" value="Sugar_tfrase_EpsB_2"/>
</dbReference>
<organism evidence="9 10">
    <name type="scientific">Inhella crocodyli</name>
    <dbReference type="NCBI Taxonomy" id="2499851"/>
    <lineage>
        <taxon>Bacteria</taxon>
        <taxon>Pseudomonadati</taxon>
        <taxon>Pseudomonadota</taxon>
        <taxon>Betaproteobacteria</taxon>
        <taxon>Burkholderiales</taxon>
        <taxon>Sphaerotilaceae</taxon>
        <taxon>Inhella</taxon>
    </lineage>
</organism>
<dbReference type="Pfam" id="PF02397">
    <property type="entry name" value="Bac_transf"/>
    <property type="match status" value="1"/>
</dbReference>
<evidence type="ECO:0000256" key="1">
    <source>
        <dbReference type="ARBA" id="ARBA00004141"/>
    </source>
</evidence>
<evidence type="ECO:0000256" key="2">
    <source>
        <dbReference type="ARBA" id="ARBA00006464"/>
    </source>
</evidence>
<dbReference type="NCBIfam" id="TIGR03013">
    <property type="entry name" value="EpsB_2"/>
    <property type="match status" value="1"/>
</dbReference>
<keyword evidence="4 7" id="KW-0812">Transmembrane</keyword>
<comment type="similarity">
    <text evidence="2">Belongs to the bacterial sugar transferase family.</text>
</comment>
<dbReference type="PANTHER" id="PTHR30576">
    <property type="entry name" value="COLANIC BIOSYNTHESIS UDP-GLUCOSE LIPID CARRIER TRANSFERASE"/>
    <property type="match status" value="1"/>
</dbReference>
<protein>
    <submittedName>
        <fullName evidence="9">TIGR03013 family PEP-CTERM/XrtA system glycosyltransferase</fullName>
    </submittedName>
</protein>
<reference evidence="9 10" key="1">
    <citation type="submission" date="2019-01" db="EMBL/GenBank/DDBJ databases">
        <authorList>
            <person name="Chen W.-M."/>
        </authorList>
    </citation>
    <scope>NUCLEOTIDE SEQUENCE [LARGE SCALE GENOMIC DNA]</scope>
    <source>
        <strain evidence="9 10">CCP-18</strain>
    </source>
</reference>
<evidence type="ECO:0000256" key="4">
    <source>
        <dbReference type="ARBA" id="ARBA00022692"/>
    </source>
</evidence>
<keyword evidence="6 7" id="KW-0472">Membrane</keyword>
<dbReference type="Proteomes" id="UP000288587">
    <property type="component" value="Unassembled WGS sequence"/>
</dbReference>
<sequence length="459" mass="50067">MVRVFNHYLQKRSVTQVAFDVGLIVAVLILTVMTMGGSDPLSLPVAAAQGLSLAGVMFVVNSATGLYQPAPKRSLTQVCARGIVALLFALPITYAVLHLVPMGQAEAPWASFAAMAAVAAVVLHRAYASHVADPARGRSRVLVLGAGPAALDVAQSLRESDPMAQIIGFYRGSDTEVAVDEKDLVSTADSLSETALRLGADEIVVALSERRGGNTPLRELLDCKVVGIRVVDLATHFEKNLHQISLKHVNAGWLVFGDGFNQTALRSAIKRAFDIVCSAMLLLVTAPIMVLAAVAVRLESRGPVFYRQERVGLNSQPFMVTKFRSMRTDAEKDGKPVWATKNDDRVTRVGKFIRRTRIDELPQLFNVLRGDMSLVGPRPERAFFVEQLVQKIPYFAVRHSVKPGVTGWAQVKYDYGATEEDAAAKLQYDLYYVKNHSLFLDILVLIETVAVVLTGRGAR</sequence>
<evidence type="ECO:0000256" key="3">
    <source>
        <dbReference type="ARBA" id="ARBA00022679"/>
    </source>
</evidence>
<evidence type="ECO:0000313" key="10">
    <source>
        <dbReference type="Proteomes" id="UP000288587"/>
    </source>
</evidence>
<dbReference type="GO" id="GO:0089702">
    <property type="term" value="F:undecaprenyl-phosphate glucose phosphotransferase activity"/>
    <property type="evidence" value="ECO:0007669"/>
    <property type="project" value="TreeGrafter"/>
</dbReference>